<dbReference type="AlphaFoldDB" id="A0A1N7QB76"/>
<dbReference type="OrthoDB" id="8290194at2"/>
<name>A0A1N7QB76_9RHOB</name>
<dbReference type="Proteomes" id="UP000186141">
    <property type="component" value="Unassembled WGS sequence"/>
</dbReference>
<keyword evidence="2" id="KW-1185">Reference proteome</keyword>
<dbReference type="RefSeq" id="WP_076533564.1">
    <property type="nucleotide sequence ID" value="NZ_BMEH01000008.1"/>
</dbReference>
<sequence length="165" mass="18388">MTEMLIPRAMIEAPALDLRRRHFDGERNGIVVVGSWIRTDASPLPEPCMVLLHPLRPIARGRTVPVVIPLSEAWRWAAHGDVGDPEHCGARTFQWLADGLLPGNAHSPRDRLRVLDTINHYLPDLLSMPPAPALDRRRSGPSFGEIKITNTVTGETRQSEISRDV</sequence>
<evidence type="ECO:0000313" key="1">
    <source>
        <dbReference type="EMBL" id="SIT20054.1"/>
    </source>
</evidence>
<reference evidence="1 2" key="1">
    <citation type="submission" date="2017-01" db="EMBL/GenBank/DDBJ databases">
        <authorList>
            <person name="Mah S.A."/>
            <person name="Swanson W.J."/>
            <person name="Moy G.W."/>
            <person name="Vacquier V.D."/>
        </authorList>
    </citation>
    <scope>NUCLEOTIDE SEQUENCE [LARGE SCALE GENOMIC DNA]</scope>
    <source>
        <strain evidence="1 2">DSM 26375</strain>
    </source>
</reference>
<dbReference type="STRING" id="1086013.SAMN05421774_10869"/>
<protein>
    <submittedName>
        <fullName evidence="1">Uncharacterized protein</fullName>
    </submittedName>
</protein>
<gene>
    <name evidence="1" type="ORF">SAMN05421774_10869</name>
</gene>
<proteinExistence type="predicted"/>
<organism evidence="1 2">
    <name type="scientific">Gemmobacter megaterium</name>
    <dbReference type="NCBI Taxonomy" id="1086013"/>
    <lineage>
        <taxon>Bacteria</taxon>
        <taxon>Pseudomonadati</taxon>
        <taxon>Pseudomonadota</taxon>
        <taxon>Alphaproteobacteria</taxon>
        <taxon>Rhodobacterales</taxon>
        <taxon>Paracoccaceae</taxon>
        <taxon>Gemmobacter</taxon>
    </lineage>
</organism>
<evidence type="ECO:0000313" key="2">
    <source>
        <dbReference type="Proteomes" id="UP000186141"/>
    </source>
</evidence>
<accession>A0A1N7QB76</accession>
<dbReference type="EMBL" id="FTOT01000008">
    <property type="protein sequence ID" value="SIT20054.1"/>
    <property type="molecule type" value="Genomic_DNA"/>
</dbReference>